<sequence length="203" mass="22743">MKRLMQLILVTVLAFSSVPGLAAPDTQSNPYGLIKSVGDQLFVDISKLNTLEEVQKKAQLKKLVREQLMPHIDIKYVSFKLLGKHVREINRDQAVTFIDAVEQYLANTYANALMSYKGQQVNFIEPVVSDDSKFASVKSEIVEPNAPTIDIVFKFRKNKAGEWQVYDLVAESISLLSAKQKEITARISEVGIDQVTKELVAKS</sequence>
<dbReference type="Proteomes" id="UP000292345">
    <property type="component" value="Unassembled WGS sequence"/>
</dbReference>
<keyword evidence="1" id="KW-0732">Signal</keyword>
<dbReference type="RefSeq" id="WP_046003720.1">
    <property type="nucleotide sequence ID" value="NZ_JXYA01000007.1"/>
</dbReference>
<feature type="chain" id="PRO_5035990091" evidence="1">
    <location>
        <begin position="23"/>
        <end position="203"/>
    </location>
</feature>
<dbReference type="PANTHER" id="PTHR36573">
    <property type="entry name" value="INTERMEMBRANE PHOSPHOLIPID TRANSPORT SYSTEM BINDING PROTEIN MLAC"/>
    <property type="match status" value="1"/>
</dbReference>
<dbReference type="EMBL" id="JXYA01000007">
    <property type="protein sequence ID" value="KJZ11758.1"/>
    <property type="molecule type" value="Genomic_DNA"/>
</dbReference>
<protein>
    <submittedName>
        <fullName evidence="2">ABC transporter ATP-binding protein</fullName>
    </submittedName>
</protein>
<comment type="caution">
    <text evidence="2">The sequence shown here is derived from an EMBL/GenBank/DDBJ whole genome shotgun (WGS) entry which is preliminary data.</text>
</comment>
<dbReference type="PATRIC" id="fig|43658.5.peg.873"/>
<reference evidence="2 4" key="1">
    <citation type="journal article" date="2015" name="BMC Genomics">
        <title>Genome mining reveals unlocked bioactive potential of marine Gram-negative bacteria.</title>
        <authorList>
            <person name="Machado H."/>
            <person name="Sonnenschein E.C."/>
            <person name="Melchiorsen J."/>
            <person name="Gram L."/>
        </authorList>
    </citation>
    <scope>NUCLEOTIDE SEQUENCE [LARGE SCALE GENOMIC DNA]</scope>
    <source>
        <strain evidence="2 4">S2471</strain>
    </source>
</reference>
<keyword evidence="2" id="KW-0067">ATP-binding</keyword>
<dbReference type="OrthoDB" id="9787053at2"/>
<dbReference type="Proteomes" id="UP000033452">
    <property type="component" value="Unassembled WGS sequence"/>
</dbReference>
<dbReference type="InterPro" id="IPR042245">
    <property type="entry name" value="Tgt2/MlaC_sf"/>
</dbReference>
<dbReference type="Gene3D" id="3.10.450.710">
    <property type="entry name" value="Tgt2/MlaC"/>
    <property type="match status" value="1"/>
</dbReference>
<keyword evidence="2" id="KW-0547">Nucleotide-binding</keyword>
<feature type="signal peptide" evidence="1">
    <location>
        <begin position="1"/>
        <end position="22"/>
    </location>
</feature>
<evidence type="ECO:0000313" key="3">
    <source>
        <dbReference type="EMBL" id="RZM84077.1"/>
    </source>
</evidence>
<organism evidence="2 4">
    <name type="scientific">Pseudoalteromonas rubra</name>
    <dbReference type="NCBI Taxonomy" id="43658"/>
    <lineage>
        <taxon>Bacteria</taxon>
        <taxon>Pseudomonadati</taxon>
        <taxon>Pseudomonadota</taxon>
        <taxon>Gammaproteobacteria</taxon>
        <taxon>Alteromonadales</taxon>
        <taxon>Pseudoalteromonadaceae</taxon>
        <taxon>Pseudoalteromonas</taxon>
    </lineage>
</organism>
<evidence type="ECO:0000313" key="4">
    <source>
        <dbReference type="Proteomes" id="UP000033452"/>
    </source>
</evidence>
<dbReference type="GO" id="GO:0005524">
    <property type="term" value="F:ATP binding"/>
    <property type="evidence" value="ECO:0007669"/>
    <property type="project" value="UniProtKB-KW"/>
</dbReference>
<keyword evidence="4" id="KW-1185">Reference proteome</keyword>
<gene>
    <name evidence="3" type="ORF">C3B51_05355</name>
    <name evidence="2" type="ORF">TW77_04175</name>
</gene>
<accession>A0A0F4QVQ3</accession>
<reference evidence="3 5" key="2">
    <citation type="submission" date="2018-01" db="EMBL/GenBank/DDBJ databases">
        <title>Co-occurrence of chitin degradation, pigmentation and bioactivity in marine Pseudoalteromonas.</title>
        <authorList>
            <person name="Paulsen S."/>
            <person name="Gram L."/>
            <person name="Machado H."/>
        </authorList>
    </citation>
    <scope>NUCLEOTIDE SEQUENCE [LARGE SCALE GENOMIC DNA]</scope>
    <source>
        <strain evidence="3 5">S1946</strain>
    </source>
</reference>
<dbReference type="PANTHER" id="PTHR36573:SF1">
    <property type="entry name" value="INTERMEMBRANE PHOSPHOLIPID TRANSPORT SYSTEM BINDING PROTEIN MLAC"/>
    <property type="match status" value="1"/>
</dbReference>
<evidence type="ECO:0000256" key="1">
    <source>
        <dbReference type="SAM" id="SignalP"/>
    </source>
</evidence>
<proteinExistence type="predicted"/>
<name>A0A0F4QVQ3_9GAMM</name>
<dbReference type="PIRSF" id="PIRSF004649">
    <property type="entry name" value="MlaC"/>
    <property type="match status" value="1"/>
</dbReference>
<evidence type="ECO:0000313" key="5">
    <source>
        <dbReference type="Proteomes" id="UP000292345"/>
    </source>
</evidence>
<evidence type="ECO:0000313" key="2">
    <source>
        <dbReference type="EMBL" id="KJZ11758.1"/>
    </source>
</evidence>
<dbReference type="InterPro" id="IPR008869">
    <property type="entry name" value="MlaC/ttg2D"/>
</dbReference>
<dbReference type="AlphaFoldDB" id="A0A0F4QVQ3"/>
<dbReference type="EMBL" id="PPUZ01000012">
    <property type="protein sequence ID" value="RZM84077.1"/>
    <property type="molecule type" value="Genomic_DNA"/>
</dbReference>
<dbReference type="Pfam" id="PF05494">
    <property type="entry name" value="MlaC"/>
    <property type="match status" value="1"/>
</dbReference>